<name>A0ABX1RFR5_9PSEU</name>
<keyword evidence="5" id="KW-1185">Reference proteome</keyword>
<dbReference type="InterPro" id="IPR006862">
    <property type="entry name" value="Thio_Ohase/aa_AcTrfase"/>
</dbReference>
<dbReference type="Proteomes" id="UP001296706">
    <property type="component" value="Unassembled WGS sequence"/>
</dbReference>
<sequence>MRITPGAIAGALVAALVAAGCSDGTVGQEPSGVIIATSAADVLVDERVAITVHGLGAGDDVTLWARRVDDLGRPWLAHATFTAGTDGTVAVATQAPRAGTYSGVDAMGLFSSMQVADGAATHPPFPVTAAPAAPVALTALVDGEPVASTQVVQRFAAPGVVTHPVREEGIVGELHVPPGPGPHPGVVLLGGSEGGVTESAVADLLAARGFATLALGYFGADGLPGELVRIPLEYFEQAFTWLRARPEVADGRVGVIGTSRGGELALWLGATFPQVGAVVSYVGSGLGYGGLPSAGFTGGPLPAAWTYRGKDLPFVMPTYGPAASARYLGTIVLGAPVTDIAGTWPDIQAAGPEALAAATIPVERIDGPVLLLSGEDDRLWPSAPMSDVAFRRLADGGHPHRHEHHAYPGAGHYFGGAPFTGPFPTVLLWPIGFMTGGGTREANARATADSWPRVLSTLREGLESR</sequence>
<evidence type="ECO:0000313" key="5">
    <source>
        <dbReference type="Proteomes" id="UP001296706"/>
    </source>
</evidence>
<evidence type="ECO:0000259" key="3">
    <source>
        <dbReference type="Pfam" id="PF08840"/>
    </source>
</evidence>
<dbReference type="Pfam" id="PF08840">
    <property type="entry name" value="BAAT_C"/>
    <property type="match status" value="2"/>
</dbReference>
<dbReference type="InterPro" id="IPR042490">
    <property type="entry name" value="Thio_Ohase/BAAT_N"/>
</dbReference>
<dbReference type="PIRSF" id="PIRSF016521">
    <property type="entry name" value="Acyl-CoA_hydro"/>
    <property type="match status" value="1"/>
</dbReference>
<dbReference type="InterPro" id="IPR029058">
    <property type="entry name" value="AB_hydrolase_fold"/>
</dbReference>
<evidence type="ECO:0000256" key="1">
    <source>
        <dbReference type="ARBA" id="ARBA00006538"/>
    </source>
</evidence>
<feature type="domain" description="BAAT/Acyl-CoA thioester hydrolase C-terminal" evidence="3">
    <location>
        <begin position="230"/>
        <end position="285"/>
    </location>
</feature>
<comment type="caution">
    <text evidence="4">The sequence shown here is derived from an EMBL/GenBank/DDBJ whole genome shotgun (WGS) entry which is preliminary data.</text>
</comment>
<dbReference type="RefSeq" id="WP_169397313.1">
    <property type="nucleotide sequence ID" value="NZ_BAAAJH010000026.1"/>
</dbReference>
<dbReference type="PROSITE" id="PS51257">
    <property type="entry name" value="PROKAR_LIPOPROTEIN"/>
    <property type="match status" value="1"/>
</dbReference>
<dbReference type="SUPFAM" id="SSF53474">
    <property type="entry name" value="alpha/beta-Hydrolases"/>
    <property type="match status" value="1"/>
</dbReference>
<dbReference type="Gene3D" id="3.40.50.1820">
    <property type="entry name" value="alpha/beta hydrolase"/>
    <property type="match status" value="1"/>
</dbReference>
<protein>
    <submittedName>
        <fullName evidence="4">Acyl-CoA thioester hydrolase</fullName>
    </submittedName>
</protein>
<feature type="domain" description="Acyl-CoA thioester hydrolase/bile acid-CoA amino acid N-acetyltransferase" evidence="2">
    <location>
        <begin position="45"/>
        <end position="167"/>
    </location>
</feature>
<dbReference type="InterPro" id="IPR016662">
    <property type="entry name" value="Acyl-CoA_thioEstase_long-chain"/>
</dbReference>
<feature type="domain" description="BAAT/Acyl-CoA thioester hydrolase C-terminal" evidence="3">
    <location>
        <begin position="357"/>
        <end position="462"/>
    </location>
</feature>
<reference evidence="4 5" key="1">
    <citation type="submission" date="2020-04" db="EMBL/GenBank/DDBJ databases">
        <authorList>
            <person name="Klaysubun C."/>
            <person name="Duangmal K."/>
            <person name="Lipun K."/>
        </authorList>
    </citation>
    <scope>NUCLEOTIDE SEQUENCE [LARGE SCALE GENOMIC DNA]</scope>
    <source>
        <strain evidence="4 5">JCM 11839</strain>
    </source>
</reference>
<evidence type="ECO:0000259" key="2">
    <source>
        <dbReference type="Pfam" id="PF04775"/>
    </source>
</evidence>
<dbReference type="Pfam" id="PF04775">
    <property type="entry name" value="Bile_Hydr_Trans"/>
    <property type="match status" value="1"/>
</dbReference>
<accession>A0ABX1RFR5</accession>
<gene>
    <name evidence="4" type="ORF">HF577_19390</name>
</gene>
<dbReference type="InterPro" id="IPR014940">
    <property type="entry name" value="BAAT_C"/>
</dbReference>
<dbReference type="Gene3D" id="2.60.40.2240">
    <property type="entry name" value="Acyl-CoA thioester hydrolase/BAAT N-terminal domain"/>
    <property type="match status" value="1"/>
</dbReference>
<dbReference type="EMBL" id="JAAXKY010000063">
    <property type="protein sequence ID" value="NMH79245.1"/>
    <property type="molecule type" value="Genomic_DNA"/>
</dbReference>
<proteinExistence type="inferred from homology"/>
<keyword evidence="4" id="KW-0378">Hydrolase</keyword>
<evidence type="ECO:0000313" key="4">
    <source>
        <dbReference type="EMBL" id="NMH79245.1"/>
    </source>
</evidence>
<dbReference type="PANTHER" id="PTHR10824">
    <property type="entry name" value="ACYL-COENZYME A THIOESTERASE-RELATED"/>
    <property type="match status" value="1"/>
</dbReference>
<organism evidence="4 5">
    <name type="scientific">Pseudonocardia xinjiangensis</name>
    <dbReference type="NCBI Taxonomy" id="75289"/>
    <lineage>
        <taxon>Bacteria</taxon>
        <taxon>Bacillati</taxon>
        <taxon>Actinomycetota</taxon>
        <taxon>Actinomycetes</taxon>
        <taxon>Pseudonocardiales</taxon>
        <taxon>Pseudonocardiaceae</taxon>
        <taxon>Pseudonocardia</taxon>
    </lineage>
</organism>
<dbReference type="PANTHER" id="PTHR10824:SF4">
    <property type="entry name" value="ACYL-COENZYME A THIOESTERASE 1-LIKE"/>
    <property type="match status" value="1"/>
</dbReference>
<comment type="similarity">
    <text evidence="1">Belongs to the C/M/P thioester hydrolase family.</text>
</comment>
<dbReference type="GO" id="GO:0016787">
    <property type="term" value="F:hydrolase activity"/>
    <property type="evidence" value="ECO:0007669"/>
    <property type="project" value="UniProtKB-KW"/>
</dbReference>